<dbReference type="PANTHER" id="PTHR46652">
    <property type="entry name" value="LEUCINE-RICH REPEAT AND IQ DOMAIN-CONTAINING PROTEIN 1-RELATED"/>
    <property type="match status" value="1"/>
</dbReference>
<dbReference type="InterPro" id="IPR044056">
    <property type="entry name" value="InlI_Ig-like"/>
</dbReference>
<evidence type="ECO:0000259" key="13">
    <source>
        <dbReference type="Pfam" id="PF23598"/>
    </source>
</evidence>
<evidence type="ECO:0000256" key="7">
    <source>
        <dbReference type="SAM" id="MobiDB-lite"/>
    </source>
</evidence>
<dbReference type="InterPro" id="IPR035986">
    <property type="entry name" value="PKD_dom_sf"/>
</dbReference>
<sequence length="1783" mass="192175">MKKKFSIVIISVLLLGYLAPFDTLLVGADETTVSEDTAVKTAEADSATEGIESETSSDDETAEEPKEAKEAEASKETTEKEEKAKTEEPASNIKTEINTDKSQLKQTSLKAAVPAGSTYNSLFPDDNLAKKLAVIITGNAAATGNESVDSAALLAISQLDLSGETGNDPTDISNIEGLQYLENLTSLNLSENNISDLAPLKDLVNLVSLNLSSNRTLVNLSGVEDLVNLQELNVSANKALEDISQVASLPVLKEISAQGCNIKTLELKNPAGAVLPELETFYLQENDLTNLTSLAKLPKLKNLYIKGNASLKSLATLNGATKLQLIDASNCTDLETLGDISGLSELEMIQLSGCSKLKEITSLKNLPNLVNITADSCAIEDLGTLNNLPKLQTLVLSDNENLTNITAITDLPQLKTLTLDGCGITSIGTLDNLPKLEKLDLKENQITSISEITDLPRLSYLDVSVNNLTTIGDLKKLPLLEWLNVSSNRLSDVSTLTNFPSLNYINISNNVIRTVGKMTELPSLKEFYAQNNSISDISMIHDMPNLRKVDASNNLITNIGTFDNLPKLQSLDVHSNRITSTSVIHDLPSLETFNAQTNLITNIGTMDNLPDLTYVNLSFNRIPSLAPIGDLPNLETLIVSDNNSYLRSLGTMDGVPKLRILDLQNNYLNYTGTEGNLSSLSDLTNLTELNLRNNVYIDDISGLSTLSRLIYLNLDSNKIEDISALSNLTNLQELTLENNKIENISALSDLENLNKLVVSKNKIIDISPVANMVNRGAIVTASNQTYTLPTVLSYQSSFTIDNPVIWYDGTLLAPSSIGNSGNYKDGKITWTNMTATSSSTLFNFNRLKDGLTFSGTVTQPYKSAAKVTADAEQTYTIGDTISEEQFLKDVNAKSSDGAPVTSDFATVVDLNTFGEYEVTLTSEKDGIQGDSCKVIVKVLHGAPVISADQTISYDKHATITEKQFLEDIHASTDLDTAITTNFSTAVNLNKGGDYTVALNSENEDGVKAETVYVTVTVNKDPAPIISAKTEITYDKFSKKTEAAFLDDIDADTNDGSIVTSNFATAVNLDKAGDYTVTLNSINSDGVAGTPTAIIVHVEKEKIATISTNTAQQYEKYAKINETQFLKDVHASINASPTTAVLESDFETVVKLDVPGTYTVTITATNEDGGVSAPKEVSVIVRKLPAPEITADKEITYPKFDEVSEAEFLSDIHAAINEKNVAITSNFSTDVNLNKAGDYTVTLNATNEDGVKATPVEVIVHVQQGERPVITADATISYDKFANITEAKFLEDIHATSSDGQSSTVITSNFQTATNFKTAMSYTVTLNAVNEDGISAEPVAVTVTINKEPAAALKADAEVSYAKNEAVTESDFFKDVHLEGTEAPSTAKATSNFDSVVDRSKTGDYTVTINATNEDGAVSTPIEVIVHIEAESAPVITANAEVKYNKHEQTDERRFLYDSEAKIDEANVEIKTDFAEKVDINKVGTYTVTLTATNEDGQAANPVEVSVIVSDAAAEKVNVKYVDENGSEISAAETLTGNLDETFSIDAKSIAGYKCDATLSGVFSTVEQTVVFHYKAIKPGVVTIKYEDTNGKAVAEDKQITGEVGDDFEAEAQTVSGYSCRAIASGKITEEPQTITFTYSTATPSKKSGEITVQYVDESGKKLADSKKVTGNIDDSYSVEAKAIEGYSVVGDDSAKGVFTEKSQTVTFKYKKNTQVSKDDPKVKGKTNQPSSTDTKLKVDNNSLPATGDTENMILAVLIGFNMLIVASIFLFRKPKTNQQMDKL</sequence>
<evidence type="ECO:0000259" key="10">
    <source>
        <dbReference type="Pfam" id="PF06458"/>
    </source>
</evidence>
<comment type="subcellular location">
    <subcellularLocation>
        <location evidence="1">Secreted</location>
    </subcellularLocation>
</comment>
<dbReference type="Pfam" id="PF23598">
    <property type="entry name" value="LRR_14"/>
    <property type="match status" value="1"/>
</dbReference>
<dbReference type="NCBIfam" id="TIGR01167">
    <property type="entry name" value="LPXTG_anchor"/>
    <property type="match status" value="1"/>
</dbReference>
<dbReference type="Pfam" id="PF12799">
    <property type="entry name" value="LRR_4"/>
    <property type="match status" value="1"/>
</dbReference>
<feature type="domain" description="MucBP" evidence="10">
    <location>
        <begin position="1515"/>
        <end position="1574"/>
    </location>
</feature>
<feature type="transmembrane region" description="Helical" evidence="8">
    <location>
        <begin position="1752"/>
        <end position="1771"/>
    </location>
</feature>
<dbReference type="Pfam" id="PF08191">
    <property type="entry name" value="LRR_adjacent"/>
    <property type="match status" value="1"/>
</dbReference>
<dbReference type="SMART" id="SM00365">
    <property type="entry name" value="LRR_SD22"/>
    <property type="match status" value="12"/>
</dbReference>
<dbReference type="InterPro" id="IPR050836">
    <property type="entry name" value="SDS22/Internalin_LRR"/>
</dbReference>
<evidence type="ECO:0000259" key="12">
    <source>
        <dbReference type="Pfam" id="PF18981"/>
    </source>
</evidence>
<dbReference type="Gene3D" id="2.60.40.10">
    <property type="entry name" value="Immunoglobulins"/>
    <property type="match status" value="8"/>
</dbReference>
<comment type="similarity">
    <text evidence="2">Belongs to the internalin family.</text>
</comment>
<keyword evidence="3" id="KW-0964">Secreted</keyword>
<dbReference type="EMBL" id="AAASTI010000006">
    <property type="protein sequence ID" value="EAE5604861.1"/>
    <property type="molecule type" value="Genomic_DNA"/>
</dbReference>
<dbReference type="InterPro" id="IPR032675">
    <property type="entry name" value="LRR_dom_sf"/>
</dbReference>
<feature type="compositionally biased region" description="Acidic residues" evidence="7">
    <location>
        <begin position="51"/>
        <end position="62"/>
    </location>
</feature>
<dbReference type="InterPro" id="IPR009459">
    <property type="entry name" value="MucBP_dom"/>
</dbReference>
<feature type="domain" description="Internalin I Ig-like" evidence="12">
    <location>
        <begin position="1267"/>
        <end position="1344"/>
    </location>
</feature>
<feature type="domain" description="Internalin I Ig-like" evidence="12">
    <location>
        <begin position="943"/>
        <end position="1017"/>
    </location>
</feature>
<evidence type="ECO:0000256" key="8">
    <source>
        <dbReference type="SAM" id="Phobius"/>
    </source>
</evidence>
<keyword evidence="4" id="KW-0433">Leucine-rich repeat</keyword>
<dbReference type="InterPro" id="IPR014756">
    <property type="entry name" value="Ig_E-set"/>
</dbReference>
<evidence type="ECO:0000259" key="11">
    <source>
        <dbReference type="Pfam" id="PF08191"/>
    </source>
</evidence>
<evidence type="ECO:0000256" key="2">
    <source>
        <dbReference type="ARBA" id="ARBA00009432"/>
    </source>
</evidence>
<dbReference type="SUPFAM" id="SSF49299">
    <property type="entry name" value="PKD domain"/>
    <property type="match status" value="1"/>
</dbReference>
<feature type="domain" description="Internalin I Ig-like" evidence="12">
    <location>
        <begin position="1186"/>
        <end position="1261"/>
    </location>
</feature>
<feature type="signal peptide" evidence="9">
    <location>
        <begin position="1"/>
        <end position="28"/>
    </location>
</feature>
<dbReference type="RefSeq" id="WP_061112054.1">
    <property type="nucleotide sequence ID" value="NZ_CP168886.1"/>
</dbReference>
<feature type="domain" description="Internalin I Ig-like" evidence="12">
    <location>
        <begin position="1433"/>
        <end position="1508"/>
    </location>
</feature>
<feature type="compositionally biased region" description="Basic and acidic residues" evidence="7">
    <location>
        <begin position="63"/>
        <end position="88"/>
    </location>
</feature>
<keyword evidence="8" id="KW-0472">Membrane</keyword>
<dbReference type="InterPro" id="IPR013783">
    <property type="entry name" value="Ig-like_fold"/>
</dbReference>
<feature type="region of interest" description="Disordered" evidence="7">
    <location>
        <begin position="36"/>
        <end position="101"/>
    </location>
</feature>
<feature type="domain" description="Internalin I Ig-like" evidence="12">
    <location>
        <begin position="866"/>
        <end position="938"/>
    </location>
</feature>
<evidence type="ECO:0000313" key="14">
    <source>
        <dbReference type="EMBL" id="EAE5604861.1"/>
    </source>
</evidence>
<feature type="domain" description="MucBP" evidence="10">
    <location>
        <begin position="1650"/>
        <end position="1710"/>
    </location>
</feature>
<dbReference type="SUPFAM" id="SSF52058">
    <property type="entry name" value="L domain-like"/>
    <property type="match status" value="3"/>
</dbReference>
<dbReference type="SMART" id="SM00369">
    <property type="entry name" value="LRR_TYP"/>
    <property type="match status" value="12"/>
</dbReference>
<feature type="domain" description="Internalin I Ig-like" evidence="12">
    <location>
        <begin position="1104"/>
        <end position="1180"/>
    </location>
</feature>
<feature type="chain" id="PRO_5042902394" evidence="9">
    <location>
        <begin position="29"/>
        <end position="1783"/>
    </location>
</feature>
<evidence type="ECO:0000256" key="3">
    <source>
        <dbReference type="ARBA" id="ARBA00022525"/>
    </source>
</evidence>
<dbReference type="SUPFAM" id="SSF81296">
    <property type="entry name" value="E set domains"/>
    <property type="match status" value="1"/>
</dbReference>
<dbReference type="Pfam" id="PF06458">
    <property type="entry name" value="MucBP"/>
    <property type="match status" value="3"/>
</dbReference>
<evidence type="ECO:0000256" key="6">
    <source>
        <dbReference type="ARBA" id="ARBA00022737"/>
    </source>
</evidence>
<dbReference type="Proteomes" id="UP000332711">
    <property type="component" value="Unassembled WGS sequence"/>
</dbReference>
<dbReference type="InterPro" id="IPR003591">
    <property type="entry name" value="Leu-rich_rpt_typical-subtyp"/>
</dbReference>
<dbReference type="PANTHER" id="PTHR46652:SF3">
    <property type="entry name" value="LEUCINE-RICH REPEAT-CONTAINING PROTEIN 9"/>
    <property type="match status" value="1"/>
</dbReference>
<dbReference type="Gene3D" id="2.60.40.1220">
    <property type="match status" value="1"/>
</dbReference>
<dbReference type="InterPro" id="IPR012569">
    <property type="entry name" value="Inl_IR"/>
</dbReference>
<keyword evidence="6" id="KW-0677">Repeat</keyword>
<dbReference type="InterPro" id="IPR025875">
    <property type="entry name" value="Leu-rich_rpt_4"/>
</dbReference>
<name>A0AAN2WMK3_LISMN</name>
<protein>
    <submittedName>
        <fullName evidence="14">Class 1 internalin InlI</fullName>
    </submittedName>
</protein>
<feature type="domain" description="Internalin I Ig-like" evidence="12">
    <location>
        <begin position="1023"/>
        <end position="1097"/>
    </location>
</feature>
<dbReference type="NCBIfam" id="NF033932">
    <property type="entry name" value="LapB_rpt_80"/>
    <property type="match status" value="8"/>
</dbReference>
<evidence type="ECO:0000256" key="1">
    <source>
        <dbReference type="ARBA" id="ARBA00004613"/>
    </source>
</evidence>
<dbReference type="GO" id="GO:0005576">
    <property type="term" value="C:extracellular region"/>
    <property type="evidence" value="ECO:0007669"/>
    <property type="project" value="UniProtKB-SubCell"/>
</dbReference>
<feature type="domain" description="Disease resistance R13L4/SHOC-2-like LRR" evidence="13">
    <location>
        <begin position="323"/>
        <end position="575"/>
    </location>
</feature>
<reference evidence="14 15" key="1">
    <citation type="submission" date="2019-03" db="EMBL/GenBank/DDBJ databases">
        <authorList>
            <person name="Ashton P.M."/>
            <person name="Dallman T."/>
            <person name="Nair S."/>
            <person name="De Pinna E."/>
            <person name="Peters T."/>
            <person name="Grant K."/>
        </authorList>
    </citation>
    <scope>NUCLEOTIDE SEQUENCE [LARGE SCALE GENOMIC DNA]</scope>
    <source>
        <strain evidence="14">RL15000440</strain>
    </source>
</reference>
<dbReference type="SMART" id="SM00364">
    <property type="entry name" value="LRR_BAC"/>
    <property type="match status" value="14"/>
</dbReference>
<evidence type="ECO:0000313" key="15">
    <source>
        <dbReference type="Proteomes" id="UP000332711"/>
    </source>
</evidence>
<evidence type="ECO:0000256" key="4">
    <source>
        <dbReference type="ARBA" id="ARBA00022614"/>
    </source>
</evidence>
<dbReference type="InterPro" id="IPR001611">
    <property type="entry name" value="Leu-rich_rpt"/>
</dbReference>
<dbReference type="InterPro" id="IPR055414">
    <property type="entry name" value="LRR_R13L4/SHOC2-like"/>
</dbReference>
<keyword evidence="5 9" id="KW-0732">Signal</keyword>
<feature type="domain" description="MucBP" evidence="10">
    <location>
        <begin position="1581"/>
        <end position="1638"/>
    </location>
</feature>
<feature type="domain" description="Internalin I Ig-like" evidence="12">
    <location>
        <begin position="1352"/>
        <end position="1427"/>
    </location>
</feature>
<dbReference type="InterPro" id="IPR014755">
    <property type="entry name" value="Cu-Rt/internalin_Ig-like"/>
</dbReference>
<evidence type="ECO:0000256" key="9">
    <source>
        <dbReference type="SAM" id="SignalP"/>
    </source>
</evidence>
<keyword evidence="8" id="KW-0812">Transmembrane</keyword>
<feature type="region of interest" description="Disordered" evidence="7">
    <location>
        <begin position="1716"/>
        <end position="1743"/>
    </location>
</feature>
<gene>
    <name evidence="14" type="ORF">E1X78_12175</name>
</gene>
<evidence type="ECO:0000256" key="5">
    <source>
        <dbReference type="ARBA" id="ARBA00022729"/>
    </source>
</evidence>
<feature type="compositionally biased region" description="Polar residues" evidence="7">
    <location>
        <begin position="1725"/>
        <end position="1743"/>
    </location>
</feature>
<accession>A0AAN2WMK3</accession>
<dbReference type="Gene3D" id="3.80.10.10">
    <property type="entry name" value="Ribonuclease Inhibitor"/>
    <property type="match status" value="3"/>
</dbReference>
<dbReference type="PROSITE" id="PS51450">
    <property type="entry name" value="LRR"/>
    <property type="match status" value="15"/>
</dbReference>
<keyword evidence="8" id="KW-1133">Transmembrane helix</keyword>
<organism evidence="14 15">
    <name type="scientific">Listeria monocytogenes</name>
    <dbReference type="NCBI Taxonomy" id="1639"/>
    <lineage>
        <taxon>Bacteria</taxon>
        <taxon>Bacillati</taxon>
        <taxon>Bacillota</taxon>
        <taxon>Bacilli</taxon>
        <taxon>Bacillales</taxon>
        <taxon>Listeriaceae</taxon>
        <taxon>Listeria</taxon>
    </lineage>
</organism>
<comment type="caution">
    <text evidence="14">The sequence shown here is derived from an EMBL/GenBank/DDBJ whole genome shotgun (WGS) entry which is preliminary data.</text>
</comment>
<dbReference type="Pfam" id="PF18981">
    <property type="entry name" value="InlK_D3"/>
    <property type="match status" value="8"/>
</dbReference>
<dbReference type="Gene3D" id="3.10.20.320">
    <property type="entry name" value="Putative peptidoglycan bound protein (lpxtg motif)"/>
    <property type="match status" value="3"/>
</dbReference>
<proteinExistence type="inferred from homology"/>
<feature type="domain" description="Internalin Ig-like inter-repeat region" evidence="11">
    <location>
        <begin position="809"/>
        <end position="862"/>
    </location>
</feature>